<keyword evidence="4 9" id="KW-0812">Transmembrane</keyword>
<proteinExistence type="inferred from homology"/>
<feature type="transmembrane region" description="Helical" evidence="9">
    <location>
        <begin position="6"/>
        <end position="24"/>
    </location>
</feature>
<evidence type="ECO:0000256" key="8">
    <source>
        <dbReference type="SAM" id="MobiDB-lite"/>
    </source>
</evidence>
<evidence type="ECO:0000256" key="5">
    <source>
        <dbReference type="ARBA" id="ARBA00022960"/>
    </source>
</evidence>
<feature type="transmembrane region" description="Helical" evidence="9">
    <location>
        <begin position="36"/>
        <end position="61"/>
    </location>
</feature>
<sequence length="231" mass="23456">MRTKQIVLSTLLVVVSLVFQVTVLARLQLPGAVPDLLLIVVVSLALVLGPRAGSLIGFGAGLLADLAPPADHAAGRFALVMCLVGYLAGLFRQDASAARSPVGPILMVGVAAVVATALNAGVGFLTGELTGSESGIGGLILTAVLYDLLLAPFVVPWVMALARRTQPDPTAIPSLGGAAGQVPGTTPLAGRPGRSGRTAPVRVRLGGRRIGGGRLGVGRVGRMGRKEAKRL</sequence>
<feature type="transmembrane region" description="Helical" evidence="9">
    <location>
        <begin position="103"/>
        <end position="124"/>
    </location>
</feature>
<protein>
    <submittedName>
        <fullName evidence="10">Rod shape-determining protein MreD</fullName>
    </submittedName>
</protein>
<dbReference type="AlphaFoldDB" id="A0A853A7I8"/>
<keyword evidence="5" id="KW-0133">Cell shape</keyword>
<dbReference type="NCBIfam" id="TIGR03426">
    <property type="entry name" value="shape_MreD"/>
    <property type="match status" value="1"/>
</dbReference>
<dbReference type="GO" id="GO:0005886">
    <property type="term" value="C:plasma membrane"/>
    <property type="evidence" value="ECO:0007669"/>
    <property type="project" value="UniProtKB-SubCell"/>
</dbReference>
<feature type="transmembrane region" description="Helical" evidence="9">
    <location>
        <begin position="136"/>
        <end position="158"/>
    </location>
</feature>
<evidence type="ECO:0000313" key="10">
    <source>
        <dbReference type="EMBL" id="NYI06631.1"/>
    </source>
</evidence>
<dbReference type="Gene3D" id="1.10.1760.20">
    <property type="match status" value="1"/>
</dbReference>
<dbReference type="Proteomes" id="UP000567795">
    <property type="component" value="Unassembled WGS sequence"/>
</dbReference>
<keyword evidence="7 9" id="KW-0472">Membrane</keyword>
<accession>A0A853A7I8</accession>
<dbReference type="InterPro" id="IPR007227">
    <property type="entry name" value="Cell_shape_determining_MreD"/>
</dbReference>
<keyword evidence="6 9" id="KW-1133">Transmembrane helix</keyword>
<comment type="subcellular location">
    <subcellularLocation>
        <location evidence="1">Cell membrane</location>
        <topology evidence="1">Multi-pass membrane protein</topology>
    </subcellularLocation>
</comment>
<evidence type="ECO:0000256" key="7">
    <source>
        <dbReference type="ARBA" id="ARBA00023136"/>
    </source>
</evidence>
<evidence type="ECO:0000256" key="9">
    <source>
        <dbReference type="SAM" id="Phobius"/>
    </source>
</evidence>
<evidence type="ECO:0000256" key="1">
    <source>
        <dbReference type="ARBA" id="ARBA00004651"/>
    </source>
</evidence>
<dbReference type="Pfam" id="PF04093">
    <property type="entry name" value="MreD"/>
    <property type="match status" value="1"/>
</dbReference>
<evidence type="ECO:0000256" key="2">
    <source>
        <dbReference type="ARBA" id="ARBA00007776"/>
    </source>
</evidence>
<evidence type="ECO:0000256" key="6">
    <source>
        <dbReference type="ARBA" id="ARBA00022989"/>
    </source>
</evidence>
<comment type="similarity">
    <text evidence="2">Belongs to the MreD family.</text>
</comment>
<organism evidence="10 11">
    <name type="scientific">Allostreptomyces psammosilenae</name>
    <dbReference type="NCBI Taxonomy" id="1892865"/>
    <lineage>
        <taxon>Bacteria</taxon>
        <taxon>Bacillati</taxon>
        <taxon>Actinomycetota</taxon>
        <taxon>Actinomycetes</taxon>
        <taxon>Kitasatosporales</taxon>
        <taxon>Streptomycetaceae</taxon>
        <taxon>Allostreptomyces</taxon>
    </lineage>
</organism>
<dbReference type="GO" id="GO:0008360">
    <property type="term" value="P:regulation of cell shape"/>
    <property type="evidence" value="ECO:0007669"/>
    <property type="project" value="UniProtKB-KW"/>
</dbReference>
<dbReference type="RefSeq" id="WP_179815184.1">
    <property type="nucleotide sequence ID" value="NZ_JACBZD010000001.1"/>
</dbReference>
<keyword evidence="11" id="KW-1185">Reference proteome</keyword>
<feature type="transmembrane region" description="Helical" evidence="9">
    <location>
        <begin position="73"/>
        <end position="91"/>
    </location>
</feature>
<evidence type="ECO:0000256" key="4">
    <source>
        <dbReference type="ARBA" id="ARBA00022692"/>
    </source>
</evidence>
<evidence type="ECO:0000256" key="3">
    <source>
        <dbReference type="ARBA" id="ARBA00022475"/>
    </source>
</evidence>
<evidence type="ECO:0000313" key="11">
    <source>
        <dbReference type="Proteomes" id="UP000567795"/>
    </source>
</evidence>
<comment type="caution">
    <text evidence="10">The sequence shown here is derived from an EMBL/GenBank/DDBJ whole genome shotgun (WGS) entry which is preliminary data.</text>
</comment>
<dbReference type="EMBL" id="JACBZD010000001">
    <property type="protein sequence ID" value="NYI06631.1"/>
    <property type="molecule type" value="Genomic_DNA"/>
</dbReference>
<feature type="region of interest" description="Disordered" evidence="8">
    <location>
        <begin position="172"/>
        <end position="199"/>
    </location>
</feature>
<name>A0A853A7I8_9ACTN</name>
<gene>
    <name evidence="10" type="ORF">FHU37_003574</name>
</gene>
<keyword evidence="3" id="KW-1003">Cell membrane</keyword>
<reference evidence="10 11" key="1">
    <citation type="submission" date="2020-07" db="EMBL/GenBank/DDBJ databases">
        <title>Sequencing the genomes of 1000 actinobacteria strains.</title>
        <authorList>
            <person name="Klenk H.-P."/>
        </authorList>
    </citation>
    <scope>NUCLEOTIDE SEQUENCE [LARGE SCALE GENOMIC DNA]</scope>
    <source>
        <strain evidence="10 11">DSM 42178</strain>
    </source>
</reference>